<evidence type="ECO:0000313" key="6">
    <source>
        <dbReference type="EMBL" id="AEU37677.1"/>
    </source>
</evidence>
<dbReference type="SUPFAM" id="SSF53850">
    <property type="entry name" value="Periplasmic binding protein-like II"/>
    <property type="match status" value="1"/>
</dbReference>
<keyword evidence="3" id="KW-0238">DNA-binding</keyword>
<organism evidence="6 7">
    <name type="scientific">Granulicella mallensis (strain ATCC BAA-1857 / DSM 23137 / MP5ACTX8)</name>
    <dbReference type="NCBI Taxonomy" id="682795"/>
    <lineage>
        <taxon>Bacteria</taxon>
        <taxon>Pseudomonadati</taxon>
        <taxon>Acidobacteriota</taxon>
        <taxon>Terriglobia</taxon>
        <taxon>Terriglobales</taxon>
        <taxon>Acidobacteriaceae</taxon>
        <taxon>Granulicella</taxon>
    </lineage>
</organism>
<dbReference type="PANTHER" id="PTHR30537">
    <property type="entry name" value="HTH-TYPE TRANSCRIPTIONAL REGULATOR"/>
    <property type="match status" value="1"/>
</dbReference>
<dbReference type="InterPro" id="IPR005119">
    <property type="entry name" value="LysR_subst-bd"/>
</dbReference>
<dbReference type="PRINTS" id="PR00039">
    <property type="entry name" value="HTHLYSR"/>
</dbReference>
<keyword evidence="2" id="KW-0805">Transcription regulation</keyword>
<proteinExistence type="inferred from homology"/>
<dbReference type="GO" id="GO:0003700">
    <property type="term" value="F:DNA-binding transcription factor activity"/>
    <property type="evidence" value="ECO:0007669"/>
    <property type="project" value="InterPro"/>
</dbReference>
<protein>
    <submittedName>
        <fullName evidence="6">Transcriptional regulator, LysR family</fullName>
    </submittedName>
</protein>
<dbReference type="CDD" id="cd08422">
    <property type="entry name" value="PBP2_CrgA_like"/>
    <property type="match status" value="1"/>
</dbReference>
<sequence length="306" mass="33479">MEIDARILGGIATLSAVVESGSFVRAANTLGVTQSAVSRAIAKLEVRIGIRLFHRTTRTVKLTAEGKQFYEEIAPLLDGIKNAVTLASGTGASVKGHLRVNIDPLFSRLLIAPQIGKFLDRYPELSLELVTRSLLGDLVSEGFDVGIRFGDPAPSSLVIRKLLDTRILTVAAPGYINKFGRPSKPTDLSHHNCLQFRNSATGQPYEWEFRRGRKVVPVKTDSRLMLTDAGTLLATCLAGVGIAQVMNLEIQPLLHSGKLIDLFPDWPDETFPLYMLYPSRTLPPAKLRVFIDFVQTVTGQRSDVAG</sequence>
<evidence type="ECO:0000256" key="3">
    <source>
        <dbReference type="ARBA" id="ARBA00023125"/>
    </source>
</evidence>
<dbReference type="eggNOG" id="COG0583">
    <property type="taxonomic scope" value="Bacteria"/>
</dbReference>
<dbReference type="Gene3D" id="3.40.190.290">
    <property type="match status" value="1"/>
</dbReference>
<feature type="domain" description="HTH lysR-type" evidence="5">
    <location>
        <begin position="1"/>
        <end position="63"/>
    </location>
</feature>
<evidence type="ECO:0000256" key="1">
    <source>
        <dbReference type="ARBA" id="ARBA00009437"/>
    </source>
</evidence>
<dbReference type="PANTHER" id="PTHR30537:SF5">
    <property type="entry name" value="HTH-TYPE TRANSCRIPTIONAL ACTIVATOR TTDR-RELATED"/>
    <property type="match status" value="1"/>
</dbReference>
<dbReference type="FunFam" id="1.10.10.10:FF:000001">
    <property type="entry name" value="LysR family transcriptional regulator"/>
    <property type="match status" value="1"/>
</dbReference>
<dbReference type="Gene3D" id="1.10.10.10">
    <property type="entry name" value="Winged helix-like DNA-binding domain superfamily/Winged helix DNA-binding domain"/>
    <property type="match status" value="1"/>
</dbReference>
<dbReference type="AlphaFoldDB" id="G8NVK5"/>
<dbReference type="Pfam" id="PF00126">
    <property type="entry name" value="HTH_1"/>
    <property type="match status" value="1"/>
</dbReference>
<dbReference type="PROSITE" id="PS50931">
    <property type="entry name" value="HTH_LYSR"/>
    <property type="match status" value="1"/>
</dbReference>
<gene>
    <name evidence="6" type="ordered locus">AciX8_3379</name>
</gene>
<name>G8NVK5_GRAMM</name>
<evidence type="ECO:0000313" key="7">
    <source>
        <dbReference type="Proteomes" id="UP000007113"/>
    </source>
</evidence>
<dbReference type="RefSeq" id="WP_014266551.1">
    <property type="nucleotide sequence ID" value="NC_016631.1"/>
</dbReference>
<dbReference type="KEGG" id="gma:AciX8_3379"/>
<dbReference type="SUPFAM" id="SSF46785">
    <property type="entry name" value="Winged helix' DNA-binding domain"/>
    <property type="match status" value="1"/>
</dbReference>
<dbReference type="GO" id="GO:0003677">
    <property type="term" value="F:DNA binding"/>
    <property type="evidence" value="ECO:0007669"/>
    <property type="project" value="UniProtKB-KW"/>
</dbReference>
<dbReference type="InterPro" id="IPR058163">
    <property type="entry name" value="LysR-type_TF_proteobact-type"/>
</dbReference>
<dbReference type="InterPro" id="IPR000847">
    <property type="entry name" value="LysR_HTH_N"/>
</dbReference>
<dbReference type="Proteomes" id="UP000007113">
    <property type="component" value="Chromosome"/>
</dbReference>
<keyword evidence="4" id="KW-0804">Transcription</keyword>
<dbReference type="OrthoDB" id="9786526at2"/>
<evidence type="ECO:0000256" key="2">
    <source>
        <dbReference type="ARBA" id="ARBA00023015"/>
    </source>
</evidence>
<comment type="similarity">
    <text evidence="1">Belongs to the LysR transcriptional regulatory family.</text>
</comment>
<dbReference type="STRING" id="682795.AciX8_3379"/>
<accession>G8NVK5</accession>
<dbReference type="InterPro" id="IPR036388">
    <property type="entry name" value="WH-like_DNA-bd_sf"/>
</dbReference>
<evidence type="ECO:0000259" key="5">
    <source>
        <dbReference type="PROSITE" id="PS50931"/>
    </source>
</evidence>
<evidence type="ECO:0000256" key="4">
    <source>
        <dbReference type="ARBA" id="ARBA00023163"/>
    </source>
</evidence>
<dbReference type="Pfam" id="PF03466">
    <property type="entry name" value="LysR_substrate"/>
    <property type="match status" value="1"/>
</dbReference>
<keyword evidence="7" id="KW-1185">Reference proteome</keyword>
<reference evidence="6 7" key="1">
    <citation type="submission" date="2011-11" db="EMBL/GenBank/DDBJ databases">
        <title>Complete sequence of Granulicella mallensis MP5ACTX8.</title>
        <authorList>
            <consortium name="US DOE Joint Genome Institute"/>
            <person name="Lucas S."/>
            <person name="Copeland A."/>
            <person name="Lapidus A."/>
            <person name="Cheng J.-F."/>
            <person name="Goodwin L."/>
            <person name="Pitluck S."/>
            <person name="Peters L."/>
            <person name="Lu M."/>
            <person name="Detter J.C."/>
            <person name="Han C."/>
            <person name="Tapia R."/>
            <person name="Land M."/>
            <person name="Hauser L."/>
            <person name="Kyrpides N."/>
            <person name="Ivanova N."/>
            <person name="Mikhailova N."/>
            <person name="Pagani I."/>
            <person name="Rawat S."/>
            <person name="Mannisto M."/>
            <person name="Haggblom M."/>
            <person name="Woyke T."/>
        </authorList>
    </citation>
    <scope>NUCLEOTIDE SEQUENCE [LARGE SCALE GENOMIC DNA]</scope>
    <source>
        <strain evidence="7">ATCC BAA-1857 / DSM 23137 / MP5ACTX8</strain>
    </source>
</reference>
<dbReference type="HOGENOM" id="CLU_039613_16_1_0"/>
<dbReference type="EMBL" id="CP003130">
    <property type="protein sequence ID" value="AEU37677.1"/>
    <property type="molecule type" value="Genomic_DNA"/>
</dbReference>
<dbReference type="InterPro" id="IPR036390">
    <property type="entry name" value="WH_DNA-bd_sf"/>
</dbReference>